<dbReference type="EMBL" id="UINC01125965">
    <property type="protein sequence ID" value="SVD04147.1"/>
    <property type="molecule type" value="Genomic_DNA"/>
</dbReference>
<comment type="cofactor">
    <cofactor evidence="1">
        <name>FAD</name>
        <dbReference type="ChEBI" id="CHEBI:57692"/>
    </cofactor>
</comment>
<proteinExistence type="predicted"/>
<evidence type="ECO:0000256" key="1">
    <source>
        <dbReference type="ARBA" id="ARBA00001974"/>
    </source>
</evidence>
<feature type="domain" description="Acetyl-CoA dehydrogenase-like C-terminal" evidence="5">
    <location>
        <begin position="51"/>
        <end position="169"/>
    </location>
</feature>
<keyword evidence="2" id="KW-0285">Flavoprotein</keyword>
<dbReference type="PANTHER" id="PTHR42803">
    <property type="entry name" value="ACYL-COA DEHYDROGENASE"/>
    <property type="match status" value="1"/>
</dbReference>
<dbReference type="Pfam" id="PF12806">
    <property type="entry name" value="Acyl-CoA_dh_C"/>
    <property type="match status" value="1"/>
</dbReference>
<protein>
    <recommendedName>
        <fullName evidence="7">Acetyl-CoA dehydrogenase-like C-terminal domain-containing protein</fullName>
    </recommendedName>
</protein>
<evidence type="ECO:0008006" key="7">
    <source>
        <dbReference type="Google" id="ProtNLM"/>
    </source>
</evidence>
<organism evidence="6">
    <name type="scientific">marine metagenome</name>
    <dbReference type="NCBI Taxonomy" id="408172"/>
    <lineage>
        <taxon>unclassified sequences</taxon>
        <taxon>metagenomes</taxon>
        <taxon>ecological metagenomes</taxon>
    </lineage>
</organism>
<evidence type="ECO:0000259" key="5">
    <source>
        <dbReference type="Pfam" id="PF12806"/>
    </source>
</evidence>
<feature type="non-terminal residue" evidence="6">
    <location>
        <position position="1"/>
    </location>
</feature>
<accession>A0A382S4I5</accession>
<dbReference type="Pfam" id="PF00441">
    <property type="entry name" value="Acyl-CoA_dh_1"/>
    <property type="match status" value="1"/>
</dbReference>
<evidence type="ECO:0000256" key="2">
    <source>
        <dbReference type="ARBA" id="ARBA00022630"/>
    </source>
</evidence>
<dbReference type="PANTHER" id="PTHR42803:SF1">
    <property type="entry name" value="BROAD-SPECIFICITY LINEAR ACYL-COA DEHYDROGENASE FADE5"/>
    <property type="match status" value="1"/>
</dbReference>
<dbReference type="InterPro" id="IPR036250">
    <property type="entry name" value="AcylCo_DH-like_C"/>
</dbReference>
<dbReference type="GO" id="GO:0016627">
    <property type="term" value="F:oxidoreductase activity, acting on the CH-CH group of donors"/>
    <property type="evidence" value="ECO:0007669"/>
    <property type="project" value="InterPro"/>
</dbReference>
<dbReference type="SUPFAM" id="SSF47203">
    <property type="entry name" value="Acyl-CoA dehydrogenase C-terminal domain-like"/>
    <property type="match status" value="1"/>
</dbReference>
<feature type="domain" description="Acyl-CoA dehydrogenase/oxidase C-terminal" evidence="4">
    <location>
        <begin position="1"/>
        <end position="30"/>
    </location>
</feature>
<dbReference type="AlphaFoldDB" id="A0A382S4I5"/>
<evidence type="ECO:0000313" key="6">
    <source>
        <dbReference type="EMBL" id="SVD04147.1"/>
    </source>
</evidence>
<name>A0A382S4I5_9ZZZZ</name>
<dbReference type="Gene3D" id="1.20.140.10">
    <property type="entry name" value="Butyryl-CoA Dehydrogenase, subunit A, domain 3"/>
    <property type="match status" value="1"/>
</dbReference>
<dbReference type="InterPro" id="IPR025878">
    <property type="entry name" value="Acyl-CoA_dh-like_C_dom"/>
</dbReference>
<gene>
    <name evidence="6" type="ORF">METZ01_LOCUS357001</name>
</gene>
<reference evidence="6" key="1">
    <citation type="submission" date="2018-05" db="EMBL/GenBank/DDBJ databases">
        <authorList>
            <person name="Lanie J.A."/>
            <person name="Ng W.-L."/>
            <person name="Kazmierczak K.M."/>
            <person name="Andrzejewski T.M."/>
            <person name="Davidsen T.M."/>
            <person name="Wayne K.J."/>
            <person name="Tettelin H."/>
            <person name="Glass J.I."/>
            <person name="Rusch D."/>
            <person name="Podicherti R."/>
            <person name="Tsui H.-C.T."/>
            <person name="Winkler M.E."/>
        </authorList>
    </citation>
    <scope>NUCLEOTIDE SEQUENCE</scope>
</reference>
<dbReference type="InterPro" id="IPR052166">
    <property type="entry name" value="Diverse_Acyl-CoA_DH"/>
</dbReference>
<evidence type="ECO:0000256" key="3">
    <source>
        <dbReference type="ARBA" id="ARBA00023002"/>
    </source>
</evidence>
<evidence type="ECO:0000259" key="4">
    <source>
        <dbReference type="Pfam" id="PF00441"/>
    </source>
</evidence>
<sequence>YGYTKDQGIEQLYRDNRITPIYEGTNSIQAVDLVFRKLVNKNGDIINRYLDMIKSDCNIADEKIKPFVKDFNTHIQILSNFTSWIKEKIQNSKDDASAACNDYLKALGFVSIAHAWIKVLEVSFKDYDNNKNFYEDKIQTAKFYFKRVLPRVENHFKTATTGSDYIMNFKFK</sequence>
<dbReference type="InterPro" id="IPR009075">
    <property type="entry name" value="AcylCo_DH/oxidase_C"/>
</dbReference>
<keyword evidence="3" id="KW-0560">Oxidoreductase</keyword>